<comment type="caution">
    <text evidence="2">The sequence shown here is derived from an EMBL/GenBank/DDBJ whole genome shotgun (WGS) entry which is preliminary data.</text>
</comment>
<accession>U5EEU8</accession>
<sequence length="68" mass="7323">MSLVVPKAASPVDEVSPPEPHPVAISPTITSGIASRVVIERIRNVRSFREVRYTGAAGFGYLTKPTFV</sequence>
<gene>
    <name evidence="2" type="ORF">NCAST_25_03490</name>
</gene>
<evidence type="ECO:0000256" key="1">
    <source>
        <dbReference type="SAM" id="MobiDB-lite"/>
    </source>
</evidence>
<protein>
    <submittedName>
        <fullName evidence="2">Uncharacterized protein</fullName>
    </submittedName>
</protein>
<feature type="region of interest" description="Disordered" evidence="1">
    <location>
        <begin position="1"/>
        <end position="26"/>
    </location>
</feature>
<reference evidence="2 3" key="1">
    <citation type="journal article" date="2014" name="BMC Genomics">
        <title>Genome based analysis of type-I polyketide synthase and nonribosomal peptide synthetase gene clusters in seven strains of five representative Nocardia species.</title>
        <authorList>
            <person name="Komaki H."/>
            <person name="Ichikawa N."/>
            <person name="Hosoyama A."/>
            <person name="Takahashi-Nakaguchi A."/>
            <person name="Matsuzawa T."/>
            <person name="Suzuki K."/>
            <person name="Fujita N."/>
            <person name="Gonoi T."/>
        </authorList>
    </citation>
    <scope>NUCLEOTIDE SEQUENCE [LARGE SCALE GENOMIC DNA]</scope>
    <source>
        <strain evidence="2 3">NBRC 15531</strain>
    </source>
</reference>
<evidence type="ECO:0000313" key="2">
    <source>
        <dbReference type="EMBL" id="GAD84926.1"/>
    </source>
</evidence>
<dbReference type="AlphaFoldDB" id="U5EEU8"/>
<evidence type="ECO:0000313" key="3">
    <source>
        <dbReference type="Proteomes" id="UP000017048"/>
    </source>
</evidence>
<keyword evidence="3" id="KW-1185">Reference proteome</keyword>
<name>U5EEU8_NOCAS</name>
<dbReference type="Proteomes" id="UP000017048">
    <property type="component" value="Unassembled WGS sequence"/>
</dbReference>
<proteinExistence type="predicted"/>
<organism evidence="2 3">
    <name type="scientific">Nocardia asteroides NBRC 15531</name>
    <dbReference type="NCBI Taxonomy" id="1110697"/>
    <lineage>
        <taxon>Bacteria</taxon>
        <taxon>Bacillati</taxon>
        <taxon>Actinomycetota</taxon>
        <taxon>Actinomycetes</taxon>
        <taxon>Mycobacteriales</taxon>
        <taxon>Nocardiaceae</taxon>
        <taxon>Nocardia</taxon>
    </lineage>
</organism>
<dbReference type="EMBL" id="BAFO02000025">
    <property type="protein sequence ID" value="GAD84926.1"/>
    <property type="molecule type" value="Genomic_DNA"/>
</dbReference>